<sequence length="105" mass="12214">MPDYQDRLRTTNRSPSTLQELKQELRAEFEPEDLQDRLRDQLFRLDIAPEETIIKTDATIAKDITDATKVIKIAVTSQRQDQDTVAFSNSRAYEKKTTWKSITPK</sequence>
<reference evidence="1" key="1">
    <citation type="submission" date="2013-12" db="EMBL/GenBank/DDBJ databases">
        <title>The Genome Sequence of Aphanomyces invadans NJM9701.</title>
        <authorList>
            <consortium name="The Broad Institute Genomics Platform"/>
            <person name="Russ C."/>
            <person name="Tyler B."/>
            <person name="van West P."/>
            <person name="Dieguez-Uribeondo J."/>
            <person name="Young S.K."/>
            <person name="Zeng Q."/>
            <person name="Gargeya S."/>
            <person name="Fitzgerald M."/>
            <person name="Abouelleil A."/>
            <person name="Alvarado L."/>
            <person name="Chapman S.B."/>
            <person name="Gainer-Dewar J."/>
            <person name="Goldberg J."/>
            <person name="Griggs A."/>
            <person name="Gujja S."/>
            <person name="Hansen M."/>
            <person name="Howarth C."/>
            <person name="Imamovic A."/>
            <person name="Ireland A."/>
            <person name="Larimer J."/>
            <person name="McCowan C."/>
            <person name="Murphy C."/>
            <person name="Pearson M."/>
            <person name="Poon T.W."/>
            <person name="Priest M."/>
            <person name="Roberts A."/>
            <person name="Saif S."/>
            <person name="Shea T."/>
            <person name="Sykes S."/>
            <person name="Wortman J."/>
            <person name="Nusbaum C."/>
            <person name="Birren B."/>
        </authorList>
    </citation>
    <scope>NUCLEOTIDE SEQUENCE [LARGE SCALE GENOMIC DNA]</scope>
    <source>
        <strain evidence="1">NJM9701</strain>
    </source>
</reference>
<organism evidence="1">
    <name type="scientific">Aphanomyces invadans</name>
    <dbReference type="NCBI Taxonomy" id="157072"/>
    <lineage>
        <taxon>Eukaryota</taxon>
        <taxon>Sar</taxon>
        <taxon>Stramenopiles</taxon>
        <taxon>Oomycota</taxon>
        <taxon>Saprolegniomycetes</taxon>
        <taxon>Saprolegniales</taxon>
        <taxon>Verrucalvaceae</taxon>
        <taxon>Aphanomyces</taxon>
    </lineage>
</organism>
<protein>
    <submittedName>
        <fullName evidence="1">Uncharacterized protein</fullName>
    </submittedName>
</protein>
<dbReference type="RefSeq" id="XP_008881455.1">
    <property type="nucleotide sequence ID" value="XM_008883233.1"/>
</dbReference>
<evidence type="ECO:0000313" key="1">
    <source>
        <dbReference type="EMBL" id="ETV89913.1"/>
    </source>
</evidence>
<dbReference type="AlphaFoldDB" id="A0A024T7S1"/>
<proteinExistence type="predicted"/>
<dbReference type="EMBL" id="KI914203">
    <property type="protein sequence ID" value="ETV89913.1"/>
    <property type="molecule type" value="Genomic_DNA"/>
</dbReference>
<dbReference type="GeneID" id="20092296"/>
<dbReference type="VEuPathDB" id="FungiDB:H310_15246"/>
<name>A0A024T7S1_9STRA</name>
<gene>
    <name evidence="1" type="ORF">H310_15246</name>
</gene>
<accession>A0A024T7S1</accession>